<accession>A0A383DDL5</accession>
<gene>
    <name evidence="1" type="ORF">METZ01_LOCUS495441</name>
</gene>
<protein>
    <submittedName>
        <fullName evidence="1">Uncharacterized protein</fullName>
    </submittedName>
</protein>
<proteinExistence type="predicted"/>
<name>A0A383DDL5_9ZZZZ</name>
<sequence length="27" mass="2977">MRDKNIKILHLISSLEKGGAQGLLIDL</sequence>
<reference evidence="1" key="1">
    <citation type="submission" date="2018-05" db="EMBL/GenBank/DDBJ databases">
        <authorList>
            <person name="Lanie J.A."/>
            <person name="Ng W.-L."/>
            <person name="Kazmierczak K.M."/>
            <person name="Andrzejewski T.M."/>
            <person name="Davidsen T.M."/>
            <person name="Wayne K.J."/>
            <person name="Tettelin H."/>
            <person name="Glass J.I."/>
            <person name="Rusch D."/>
            <person name="Podicherti R."/>
            <person name="Tsui H.-C.T."/>
            <person name="Winkler M.E."/>
        </authorList>
    </citation>
    <scope>NUCLEOTIDE SEQUENCE</scope>
</reference>
<dbReference type="EMBL" id="UINC01216447">
    <property type="protein sequence ID" value="SVE42587.1"/>
    <property type="molecule type" value="Genomic_DNA"/>
</dbReference>
<feature type="non-terminal residue" evidence="1">
    <location>
        <position position="27"/>
    </location>
</feature>
<organism evidence="1">
    <name type="scientific">marine metagenome</name>
    <dbReference type="NCBI Taxonomy" id="408172"/>
    <lineage>
        <taxon>unclassified sequences</taxon>
        <taxon>metagenomes</taxon>
        <taxon>ecological metagenomes</taxon>
    </lineage>
</organism>
<dbReference type="AlphaFoldDB" id="A0A383DDL5"/>
<evidence type="ECO:0000313" key="1">
    <source>
        <dbReference type="EMBL" id="SVE42587.1"/>
    </source>
</evidence>